<dbReference type="Proteomes" id="UP000198953">
    <property type="component" value="Unassembled WGS sequence"/>
</dbReference>
<feature type="region of interest" description="Disordered" evidence="1">
    <location>
        <begin position="79"/>
        <end position="113"/>
    </location>
</feature>
<dbReference type="AlphaFoldDB" id="A0A1H7HZK9"/>
<reference evidence="2 3" key="1">
    <citation type="submission" date="2016-10" db="EMBL/GenBank/DDBJ databases">
        <authorList>
            <person name="de Groot N.N."/>
        </authorList>
    </citation>
    <scope>NUCLEOTIDE SEQUENCE [LARGE SCALE GENOMIC DNA]</scope>
    <source>
        <strain evidence="2 3">DSM 43357</strain>
    </source>
</reference>
<organism evidence="2 3">
    <name type="scientific">Nonomuraea pusilla</name>
    <dbReference type="NCBI Taxonomy" id="46177"/>
    <lineage>
        <taxon>Bacteria</taxon>
        <taxon>Bacillati</taxon>
        <taxon>Actinomycetota</taxon>
        <taxon>Actinomycetes</taxon>
        <taxon>Streptosporangiales</taxon>
        <taxon>Streptosporangiaceae</taxon>
        <taxon>Nonomuraea</taxon>
    </lineage>
</organism>
<evidence type="ECO:0008006" key="4">
    <source>
        <dbReference type="Google" id="ProtNLM"/>
    </source>
</evidence>
<dbReference type="RefSeq" id="WP_177227185.1">
    <property type="nucleotide sequence ID" value="NZ_FOBF01000002.1"/>
</dbReference>
<sequence>MPARIPAIIAHAEVLRADARALAACAERLRAVEAGLKAGDGTPPWLRAAVTAHLAACVTAAADLESSARHLLRYAEKAGAGHAEDMGPAGTQRPGDEGSAGHDGGRESGPAVG</sequence>
<evidence type="ECO:0000313" key="3">
    <source>
        <dbReference type="Proteomes" id="UP000198953"/>
    </source>
</evidence>
<feature type="compositionally biased region" description="Basic and acidic residues" evidence="1">
    <location>
        <begin position="94"/>
        <end position="106"/>
    </location>
</feature>
<dbReference type="EMBL" id="FOBF01000002">
    <property type="protein sequence ID" value="SEK55057.1"/>
    <property type="molecule type" value="Genomic_DNA"/>
</dbReference>
<gene>
    <name evidence="2" type="ORF">SAMN05660976_00623</name>
</gene>
<protein>
    <recommendedName>
        <fullName evidence="4">Excreted virulence factor EspC, type VII ESX diderm</fullName>
    </recommendedName>
</protein>
<keyword evidence="3" id="KW-1185">Reference proteome</keyword>
<dbReference type="STRING" id="46177.SAMN05660976_00623"/>
<evidence type="ECO:0000256" key="1">
    <source>
        <dbReference type="SAM" id="MobiDB-lite"/>
    </source>
</evidence>
<proteinExistence type="predicted"/>
<evidence type="ECO:0000313" key="2">
    <source>
        <dbReference type="EMBL" id="SEK55057.1"/>
    </source>
</evidence>
<accession>A0A1H7HZK9</accession>
<name>A0A1H7HZK9_9ACTN</name>